<dbReference type="InterPro" id="IPR043990">
    <property type="entry name" value="AC_1"/>
</dbReference>
<evidence type="ECO:0000256" key="1">
    <source>
        <dbReference type="ARBA" id="ARBA00022729"/>
    </source>
</evidence>
<dbReference type="Gene3D" id="2.40.128.130">
    <property type="entry name" value="Autotransporter beta-domain"/>
    <property type="match status" value="1"/>
</dbReference>
<dbReference type="SUPFAM" id="SSF51126">
    <property type="entry name" value="Pectin lyase-like"/>
    <property type="match status" value="1"/>
</dbReference>
<dbReference type="InterPro" id="IPR011050">
    <property type="entry name" value="Pectin_lyase_fold/virulence"/>
</dbReference>
<dbReference type="PROSITE" id="PS51208">
    <property type="entry name" value="AUTOTRANSPORTER"/>
    <property type="match status" value="1"/>
</dbReference>
<dbReference type="PANTHER" id="PTHR35037:SF3">
    <property type="entry name" value="C-TERMINAL REGION OF AIDA-LIKE PROTEIN"/>
    <property type="match status" value="1"/>
</dbReference>
<dbReference type="Pfam" id="PF18883">
    <property type="entry name" value="AC_1"/>
    <property type="match status" value="1"/>
</dbReference>
<evidence type="ECO:0000259" key="3">
    <source>
        <dbReference type="PROSITE" id="PS51208"/>
    </source>
</evidence>
<dbReference type="SUPFAM" id="SSF103515">
    <property type="entry name" value="Autotransporter"/>
    <property type="match status" value="1"/>
</dbReference>
<dbReference type="Gene3D" id="2.160.20.20">
    <property type="match status" value="1"/>
</dbReference>
<dbReference type="GO" id="GO:0019867">
    <property type="term" value="C:outer membrane"/>
    <property type="evidence" value="ECO:0007669"/>
    <property type="project" value="InterPro"/>
</dbReference>
<keyword evidence="1" id="KW-0732">Signal</keyword>
<feature type="region of interest" description="Disordered" evidence="2">
    <location>
        <begin position="1"/>
        <end position="28"/>
    </location>
</feature>
<proteinExistence type="predicted"/>
<dbReference type="Pfam" id="PF03797">
    <property type="entry name" value="Autotransporter"/>
    <property type="match status" value="1"/>
</dbReference>
<dbReference type="SMART" id="SM00869">
    <property type="entry name" value="Autotransporter"/>
    <property type="match status" value="1"/>
</dbReference>
<organism evidence="4 5">
    <name type="scientific">Oxalicibacterium solurbis</name>
    <dbReference type="NCBI Taxonomy" id="69280"/>
    <lineage>
        <taxon>Bacteria</taxon>
        <taxon>Pseudomonadati</taxon>
        <taxon>Pseudomonadota</taxon>
        <taxon>Betaproteobacteria</taxon>
        <taxon>Burkholderiales</taxon>
        <taxon>Oxalobacteraceae</taxon>
        <taxon>Oxalicibacterium</taxon>
    </lineage>
</organism>
<evidence type="ECO:0000313" key="4">
    <source>
        <dbReference type="EMBL" id="GGI54985.1"/>
    </source>
</evidence>
<dbReference type="AlphaFoldDB" id="A0A8J3AX67"/>
<protein>
    <submittedName>
        <fullName evidence="4">Autotransporter</fullName>
    </submittedName>
</protein>
<reference evidence="4" key="2">
    <citation type="submission" date="2020-09" db="EMBL/GenBank/DDBJ databases">
        <authorList>
            <person name="Sun Q."/>
            <person name="Sedlacek I."/>
        </authorList>
    </citation>
    <scope>NUCLEOTIDE SEQUENCE</scope>
    <source>
        <strain evidence="4">CCM 7664</strain>
    </source>
</reference>
<dbReference type="InterPro" id="IPR012332">
    <property type="entry name" value="Autotransporter_pectin_lyase_C"/>
</dbReference>
<dbReference type="Pfam" id="PF12951">
    <property type="entry name" value="PATR"/>
    <property type="match status" value="1"/>
</dbReference>
<keyword evidence="5" id="KW-1185">Reference proteome</keyword>
<feature type="domain" description="Autotransporter" evidence="3">
    <location>
        <begin position="611"/>
        <end position="887"/>
    </location>
</feature>
<dbReference type="InterPro" id="IPR005546">
    <property type="entry name" value="Autotransporte_beta"/>
</dbReference>
<dbReference type="InterPro" id="IPR051551">
    <property type="entry name" value="Autotransporter_adhesion"/>
</dbReference>
<feature type="compositionally biased region" description="Polar residues" evidence="2">
    <location>
        <begin position="1"/>
        <end position="26"/>
    </location>
</feature>
<evidence type="ECO:0000256" key="2">
    <source>
        <dbReference type="SAM" id="MobiDB-lite"/>
    </source>
</evidence>
<dbReference type="EMBL" id="BMDP01000003">
    <property type="protein sequence ID" value="GGI54985.1"/>
    <property type="molecule type" value="Genomic_DNA"/>
</dbReference>
<sequence length="887" mass="90907">MQSASAQSVTATGDLNYTPPGGTQNWPVGDDLIVGDTAPGTLLIDAGGTVDNNESYVGNQAGAVGTVTVQGSDGSGNASTWTNNGQLAIGVESGSNGTLNILNGGLVTNSTDVSIGRDNGSTGNVTVSGTGSAWESSSGFGFRIGNGGTGTLDINNGGVVHSGQGLIGVASGSDGHVTVSGPGSIWDPFDNIYVGFSGTGELDVLDGATVSTEQTGGGAATIYLGLYNGGQGTVTVSSSTGNTSTLSVTDDLRVGVGGSGAMTIEQGGLVRVGDNVHIADTGTSSGTLHLNGDVTGRGILETGSVIAGTGTVDLDLNGGILRANRDEANFLNGFTAQTVGAEGAWFDTNAHTIGISTAFIGTSSFNKLGAGTLILTGDSSTFTGNTEVQAGTLQIDGALGGPTDVLAGARLTGIGQVGVTTNRGVIAPGHVGSLGTLTIAGNYTPVGGSIEIRTQLGDDTSPTDRLVITGSTSGSTPVTVTNFGGTGAQTTEGIKIIDVAGVSTGTFTLQGTTTYEGDPAVVAGAYAYRLYQGGASTPADGDWYLRSALQSTSAPPDTPLYQPGVPSYEAYPQILLGLNGVPTLQQRVGNRFWNDARTASATDNGNGATGAFTETNGMWVRVEGGHKRIDPKYSTVDGDYEYDMVKTQVGLDAMLSQNGNGRLVGGLTAHYVHGSAETSWRYGTDNYGSGDISTDGYGFGGTLTWYGNNGFYVDGTAQVTWYSSDLSAHPVGGLENSNDAFGSTLSIESGKRIAMHGDWSLTPQVQLTYSKARFDNFSDVFGASIHPGRDDSLQGRLGISLERQVDRTHLYGIANLYNEFFDGTSVTINDKAFHSRNDRLWAGIGFGGSYNWDNDRYSIYGEGTVNTSLAGNNSYGYGATIGFRAKW</sequence>
<dbReference type="CDD" id="cd01344">
    <property type="entry name" value="PL2_Passenger_AT"/>
    <property type="match status" value="1"/>
</dbReference>
<dbReference type="PANTHER" id="PTHR35037">
    <property type="entry name" value="C-TERMINAL REGION OF AIDA-LIKE PROTEIN"/>
    <property type="match status" value="1"/>
</dbReference>
<dbReference type="NCBIfam" id="TIGR02601">
    <property type="entry name" value="autotrns_rpt"/>
    <property type="match status" value="1"/>
</dbReference>
<dbReference type="InterPro" id="IPR030895">
    <property type="entry name" value="T5SS_PEPC_rpt"/>
</dbReference>
<evidence type="ECO:0000313" key="5">
    <source>
        <dbReference type="Proteomes" id="UP000627205"/>
    </source>
</evidence>
<accession>A0A8J3AX67</accession>
<dbReference type="InterPro" id="IPR036709">
    <property type="entry name" value="Autotransporte_beta_dom_sf"/>
</dbReference>
<dbReference type="InterPro" id="IPR006315">
    <property type="entry name" value="OM_autotransptr_brl_dom"/>
</dbReference>
<dbReference type="NCBIfam" id="TIGR04393">
    <property type="entry name" value="rpt_T5SS_PEPC"/>
    <property type="match status" value="4"/>
</dbReference>
<name>A0A8J3AX67_9BURK</name>
<gene>
    <name evidence="4" type="primary">bapA</name>
    <name evidence="4" type="ORF">GCM10011430_21590</name>
</gene>
<dbReference type="InterPro" id="IPR013425">
    <property type="entry name" value="Autotrns_rpt"/>
</dbReference>
<reference evidence="4" key="1">
    <citation type="journal article" date="2014" name="Int. J. Syst. Evol. Microbiol.">
        <title>Complete genome sequence of Corynebacterium casei LMG S-19264T (=DSM 44701T), isolated from a smear-ripened cheese.</title>
        <authorList>
            <consortium name="US DOE Joint Genome Institute (JGI-PGF)"/>
            <person name="Walter F."/>
            <person name="Albersmeier A."/>
            <person name="Kalinowski J."/>
            <person name="Ruckert C."/>
        </authorList>
    </citation>
    <scope>NUCLEOTIDE SEQUENCE</scope>
    <source>
        <strain evidence="4">CCM 7664</strain>
    </source>
</reference>
<dbReference type="Proteomes" id="UP000627205">
    <property type="component" value="Unassembled WGS sequence"/>
</dbReference>
<dbReference type="NCBIfam" id="TIGR01414">
    <property type="entry name" value="autotrans_barl"/>
    <property type="match status" value="1"/>
</dbReference>
<comment type="caution">
    <text evidence="4">The sequence shown here is derived from an EMBL/GenBank/DDBJ whole genome shotgun (WGS) entry which is preliminary data.</text>
</comment>